<name>A0ABU6YYF3_9FABA</name>
<reference evidence="2 3" key="1">
    <citation type="journal article" date="2023" name="Plants (Basel)">
        <title>Bridging the Gap: Combining Genomics and Transcriptomics Approaches to Understand Stylosanthes scabra, an Orphan Legume from the Brazilian Caatinga.</title>
        <authorList>
            <person name="Ferreira-Neto J.R.C."/>
            <person name="da Silva M.D."/>
            <person name="Binneck E."/>
            <person name="de Melo N.F."/>
            <person name="da Silva R.H."/>
            <person name="de Melo A.L.T.M."/>
            <person name="Pandolfi V."/>
            <person name="Bustamante F.O."/>
            <person name="Brasileiro-Vidal A.C."/>
            <person name="Benko-Iseppon A.M."/>
        </authorList>
    </citation>
    <scope>NUCLEOTIDE SEQUENCE [LARGE SCALE GENOMIC DNA]</scope>
    <source>
        <tissue evidence="2">Leaves</tissue>
    </source>
</reference>
<evidence type="ECO:0000256" key="1">
    <source>
        <dbReference type="SAM" id="Phobius"/>
    </source>
</evidence>
<keyword evidence="1" id="KW-1133">Transmembrane helix</keyword>
<dbReference type="EMBL" id="JASCZI010250448">
    <property type="protein sequence ID" value="MED6215380.1"/>
    <property type="molecule type" value="Genomic_DNA"/>
</dbReference>
<accession>A0ABU6YYF3</accession>
<feature type="non-terminal residue" evidence="2">
    <location>
        <position position="144"/>
    </location>
</feature>
<feature type="transmembrane region" description="Helical" evidence="1">
    <location>
        <begin position="61"/>
        <end position="81"/>
    </location>
</feature>
<gene>
    <name evidence="2" type="ORF">PIB30_113122</name>
</gene>
<protein>
    <submittedName>
        <fullName evidence="2">Uncharacterized protein</fullName>
    </submittedName>
</protein>
<evidence type="ECO:0000313" key="2">
    <source>
        <dbReference type="EMBL" id="MED6215380.1"/>
    </source>
</evidence>
<keyword evidence="1" id="KW-0812">Transmembrane</keyword>
<dbReference type="Proteomes" id="UP001341840">
    <property type="component" value="Unassembled WGS sequence"/>
</dbReference>
<proteinExistence type="predicted"/>
<organism evidence="2 3">
    <name type="scientific">Stylosanthes scabra</name>
    <dbReference type="NCBI Taxonomy" id="79078"/>
    <lineage>
        <taxon>Eukaryota</taxon>
        <taxon>Viridiplantae</taxon>
        <taxon>Streptophyta</taxon>
        <taxon>Embryophyta</taxon>
        <taxon>Tracheophyta</taxon>
        <taxon>Spermatophyta</taxon>
        <taxon>Magnoliopsida</taxon>
        <taxon>eudicotyledons</taxon>
        <taxon>Gunneridae</taxon>
        <taxon>Pentapetalae</taxon>
        <taxon>rosids</taxon>
        <taxon>fabids</taxon>
        <taxon>Fabales</taxon>
        <taxon>Fabaceae</taxon>
        <taxon>Papilionoideae</taxon>
        <taxon>50 kb inversion clade</taxon>
        <taxon>dalbergioids sensu lato</taxon>
        <taxon>Dalbergieae</taxon>
        <taxon>Pterocarpus clade</taxon>
        <taxon>Stylosanthes</taxon>
    </lineage>
</organism>
<evidence type="ECO:0000313" key="3">
    <source>
        <dbReference type="Proteomes" id="UP001341840"/>
    </source>
</evidence>
<sequence length="144" mass="16104">MTPSLYHQYLLPISISSSILEAEFTCLHTCTVKVFGFLNLGNGFPCPLPHLLLFFQNSETIIQFILLGVTGSLPMTSFSFLDTICPEKKKELSMTPEKVEDKYTYSQLTEINFDSITTISVPGVSKLANSTTAVLHLHLRRRGM</sequence>
<comment type="caution">
    <text evidence="2">The sequence shown here is derived from an EMBL/GenBank/DDBJ whole genome shotgun (WGS) entry which is preliminary data.</text>
</comment>
<keyword evidence="3" id="KW-1185">Reference proteome</keyword>
<keyword evidence="1" id="KW-0472">Membrane</keyword>